<feature type="compositionally biased region" description="Acidic residues" evidence="15">
    <location>
        <begin position="516"/>
        <end position="546"/>
    </location>
</feature>
<comment type="similarity">
    <text evidence="3">Belongs to the pex2/pex10/pex12 family.</text>
</comment>
<evidence type="ECO:0000256" key="11">
    <source>
        <dbReference type="ARBA" id="ARBA00022927"/>
    </source>
</evidence>
<evidence type="ECO:0000256" key="10">
    <source>
        <dbReference type="ARBA" id="ARBA00022833"/>
    </source>
</evidence>
<sequence>MPAADFAAAQQRIAARRAQRALQQQSRQHEVPRTVRALSRLPFPFSTISSTGFSVWDAIKGRTGTRPEFRVGQVDAELLDEELLGLLKSQVGEGFKYFGSHITDNYSAEILLVLRAILWKLSIWDQNASYGAHLQGLRYTDARSNAPNRPPPKPWQKVAYGAVTVGGRYAWTKWQDYLLSASEDYTSPESDKLKMLGRLSEMAGSAHDMFGLASFLVFLVDGRYRTITDRLLRLRLTPTSHATSRQVSFEYLNRQLVWHAFTEFLLFLLPLVGISRWRRILSRTFRKLQSTLLSLLGRSKPASDNDDEEKAGSGELGFLPERTCAICYRDQNPTTASEADIMASSAGGGGVVGSAATDITNPYEAVPCGCIYCFACIAQRIANEEGEGFICLRCGDTIKECQPWNGDIIEEAPRSVSVSHHHHHPADEYERPSTAKSVVFATSHDQDEKALLRHVDPLPEHDDHHSTTGAHDEPDDDDSGIMATTTTPSRGFDLGESLFTESSEWARASEHGSSSSDEDEHSEEYDEDEEQEGEEEEEEEESGFYH</sequence>
<evidence type="ECO:0000256" key="13">
    <source>
        <dbReference type="ARBA" id="ARBA00023136"/>
    </source>
</evidence>
<evidence type="ECO:0000256" key="12">
    <source>
        <dbReference type="ARBA" id="ARBA00022989"/>
    </source>
</evidence>
<keyword evidence="13" id="KW-0472">Membrane</keyword>
<evidence type="ECO:0000256" key="6">
    <source>
        <dbReference type="ARBA" id="ARBA00022692"/>
    </source>
</evidence>
<dbReference type="AlphaFoldDB" id="A0A3M7M248"/>
<name>A0A3M7M248_9PLEO</name>
<feature type="region of interest" description="Disordered" evidence="15">
    <location>
        <begin position="457"/>
        <end position="546"/>
    </location>
</feature>
<dbReference type="PANTHER" id="PTHR23350:SF4">
    <property type="entry name" value="PEROXISOME BIOGENESIS FACTOR 2"/>
    <property type="match status" value="1"/>
</dbReference>
<reference evidence="17 18" key="1">
    <citation type="journal article" date="2014" name="PLoS ONE">
        <title>De novo Genome Assembly of the Fungal Plant Pathogen Pyrenophora semeniperda.</title>
        <authorList>
            <person name="Soliai M.M."/>
            <person name="Meyer S.E."/>
            <person name="Udall J.A."/>
            <person name="Elzinga D.E."/>
            <person name="Hermansen R.A."/>
            <person name="Bodily P.M."/>
            <person name="Hart A.A."/>
            <person name="Coleman C.E."/>
        </authorList>
    </citation>
    <scope>NUCLEOTIDE SEQUENCE [LARGE SCALE GENOMIC DNA]</scope>
    <source>
        <strain evidence="17 18">CCB06</strain>
        <tissue evidence="17">Mycelium</tissue>
    </source>
</reference>
<dbReference type="OrthoDB" id="1701437at2759"/>
<evidence type="ECO:0000256" key="7">
    <source>
        <dbReference type="ARBA" id="ARBA00022723"/>
    </source>
</evidence>
<dbReference type="GO" id="GO:0016567">
    <property type="term" value="P:protein ubiquitination"/>
    <property type="evidence" value="ECO:0007669"/>
    <property type="project" value="UniProtKB-ARBA"/>
</dbReference>
<feature type="domain" description="Pex N-terminal" evidence="16">
    <location>
        <begin position="80"/>
        <end position="272"/>
    </location>
</feature>
<evidence type="ECO:0000256" key="14">
    <source>
        <dbReference type="ARBA" id="ARBA00023140"/>
    </source>
</evidence>
<dbReference type="GO" id="GO:0008270">
    <property type="term" value="F:zinc ion binding"/>
    <property type="evidence" value="ECO:0007669"/>
    <property type="project" value="UniProtKB-KW"/>
</dbReference>
<keyword evidence="11" id="KW-0653">Protein transport</keyword>
<dbReference type="PANTHER" id="PTHR23350">
    <property type="entry name" value="PEROXISOME ASSEMBLY PROTEIN 10"/>
    <property type="match status" value="1"/>
</dbReference>
<feature type="compositionally biased region" description="Basic and acidic residues" evidence="15">
    <location>
        <begin position="457"/>
        <end position="472"/>
    </location>
</feature>
<proteinExistence type="inferred from homology"/>
<keyword evidence="9" id="KW-0833">Ubl conjugation pathway</keyword>
<protein>
    <submittedName>
        <fullName evidence="17">Peroxisomal biogenesis factor 2</fullName>
    </submittedName>
</protein>
<keyword evidence="5" id="KW-0808">Transferase</keyword>
<evidence type="ECO:0000256" key="8">
    <source>
        <dbReference type="ARBA" id="ARBA00022771"/>
    </source>
</evidence>
<evidence type="ECO:0000259" key="16">
    <source>
        <dbReference type="Pfam" id="PF04757"/>
    </source>
</evidence>
<accession>A0A3M7M248</accession>
<evidence type="ECO:0000256" key="3">
    <source>
        <dbReference type="ARBA" id="ARBA00008704"/>
    </source>
</evidence>
<comment type="pathway">
    <text evidence="2">Protein modification; protein ubiquitination.</text>
</comment>
<dbReference type="InterPro" id="IPR025654">
    <property type="entry name" value="PEX2/10"/>
</dbReference>
<evidence type="ECO:0000256" key="2">
    <source>
        <dbReference type="ARBA" id="ARBA00004906"/>
    </source>
</evidence>
<keyword evidence="7" id="KW-0479">Metal-binding</keyword>
<keyword evidence="6" id="KW-0812">Transmembrane</keyword>
<evidence type="ECO:0000256" key="9">
    <source>
        <dbReference type="ARBA" id="ARBA00022786"/>
    </source>
</evidence>
<keyword evidence="8" id="KW-0863">Zinc-finger</keyword>
<keyword evidence="14" id="KW-0576">Peroxisome</keyword>
<dbReference type="GO" id="GO:0016562">
    <property type="term" value="P:protein import into peroxisome matrix, receptor recycling"/>
    <property type="evidence" value="ECO:0007669"/>
    <property type="project" value="UniProtKB-ARBA"/>
</dbReference>
<dbReference type="GO" id="GO:0005778">
    <property type="term" value="C:peroxisomal membrane"/>
    <property type="evidence" value="ECO:0007669"/>
    <property type="project" value="UniProtKB-SubCell"/>
</dbReference>
<gene>
    <name evidence="17" type="ORF">GMOD_00008281</name>
</gene>
<evidence type="ECO:0000313" key="17">
    <source>
        <dbReference type="EMBL" id="RMZ68562.1"/>
    </source>
</evidence>
<evidence type="ECO:0000256" key="1">
    <source>
        <dbReference type="ARBA" id="ARBA00004585"/>
    </source>
</evidence>
<dbReference type="InterPro" id="IPR006845">
    <property type="entry name" value="Pex_N"/>
</dbReference>
<organism evidence="17 18">
    <name type="scientific">Pyrenophora seminiperda CCB06</name>
    <dbReference type="NCBI Taxonomy" id="1302712"/>
    <lineage>
        <taxon>Eukaryota</taxon>
        <taxon>Fungi</taxon>
        <taxon>Dikarya</taxon>
        <taxon>Ascomycota</taxon>
        <taxon>Pezizomycotina</taxon>
        <taxon>Dothideomycetes</taxon>
        <taxon>Pleosporomycetidae</taxon>
        <taxon>Pleosporales</taxon>
        <taxon>Pleosporineae</taxon>
        <taxon>Pleosporaceae</taxon>
        <taxon>Pyrenophora</taxon>
    </lineage>
</organism>
<dbReference type="GO" id="GO:0016740">
    <property type="term" value="F:transferase activity"/>
    <property type="evidence" value="ECO:0007669"/>
    <property type="project" value="UniProtKB-KW"/>
</dbReference>
<feature type="region of interest" description="Disordered" evidence="15">
    <location>
        <begin position="415"/>
        <end position="434"/>
    </location>
</feature>
<keyword evidence="10" id="KW-0862">Zinc</keyword>
<evidence type="ECO:0000256" key="15">
    <source>
        <dbReference type="SAM" id="MobiDB-lite"/>
    </source>
</evidence>
<dbReference type="Proteomes" id="UP000265663">
    <property type="component" value="Unassembled WGS sequence"/>
</dbReference>
<evidence type="ECO:0000256" key="4">
    <source>
        <dbReference type="ARBA" id="ARBA00022448"/>
    </source>
</evidence>
<keyword evidence="12" id="KW-1133">Transmembrane helix</keyword>
<dbReference type="EMBL" id="KE747816">
    <property type="protein sequence ID" value="RMZ68562.1"/>
    <property type="molecule type" value="Genomic_DNA"/>
</dbReference>
<evidence type="ECO:0000256" key="5">
    <source>
        <dbReference type="ARBA" id="ARBA00022679"/>
    </source>
</evidence>
<keyword evidence="4" id="KW-0813">Transport</keyword>
<dbReference type="Pfam" id="PF04757">
    <property type="entry name" value="Pex2_Pex12"/>
    <property type="match status" value="1"/>
</dbReference>
<comment type="subcellular location">
    <subcellularLocation>
        <location evidence="1">Peroxisome membrane</location>
        <topology evidence="1">Multi-pass membrane protein</topology>
    </subcellularLocation>
</comment>
<evidence type="ECO:0000313" key="18">
    <source>
        <dbReference type="Proteomes" id="UP000265663"/>
    </source>
</evidence>
<keyword evidence="18" id="KW-1185">Reference proteome</keyword>